<reference evidence="3" key="1">
    <citation type="submission" date="2021-10" db="EMBL/GenBank/DDBJ databases">
        <title>Roseicella aerolatum sp. nov., isolated from aerosols of e-waste dismantling site.</title>
        <authorList>
            <person name="Qin T."/>
        </authorList>
    </citation>
    <scope>NUCLEOTIDE SEQUENCE</scope>
    <source>
        <strain evidence="3">GB24</strain>
    </source>
</reference>
<feature type="region of interest" description="Disordered" evidence="1">
    <location>
        <begin position="45"/>
        <end position="71"/>
    </location>
</feature>
<feature type="signal peptide" evidence="2">
    <location>
        <begin position="1"/>
        <end position="22"/>
    </location>
</feature>
<dbReference type="AlphaFoldDB" id="A0A9X1ICD5"/>
<gene>
    <name evidence="3" type="ORF">LHA35_10975</name>
</gene>
<accession>A0A9X1ICD5</accession>
<evidence type="ECO:0000256" key="1">
    <source>
        <dbReference type="SAM" id="MobiDB-lite"/>
    </source>
</evidence>
<sequence>MVIRYGFGVLAVLAMLSGPAGAQTSPLVVPEGVAVAVPARGAPALPRTAAAAPQPRPRPARLAPSPAEPASAMPPAVALLPLVAAVALAATLSGGGGGGGISAPIRTR</sequence>
<dbReference type="Proteomes" id="UP001139311">
    <property type="component" value="Unassembled WGS sequence"/>
</dbReference>
<keyword evidence="2" id="KW-0732">Signal</keyword>
<name>A0A9X1ICD5_9PROT</name>
<organism evidence="3 4">
    <name type="scientific">Roseicella aerolata</name>
    <dbReference type="NCBI Taxonomy" id="2883479"/>
    <lineage>
        <taxon>Bacteria</taxon>
        <taxon>Pseudomonadati</taxon>
        <taxon>Pseudomonadota</taxon>
        <taxon>Alphaproteobacteria</taxon>
        <taxon>Acetobacterales</taxon>
        <taxon>Roseomonadaceae</taxon>
        <taxon>Roseicella</taxon>
    </lineage>
</organism>
<feature type="chain" id="PRO_5040847244" evidence="2">
    <location>
        <begin position="23"/>
        <end position="108"/>
    </location>
</feature>
<feature type="compositionally biased region" description="Low complexity" evidence="1">
    <location>
        <begin position="60"/>
        <end position="71"/>
    </location>
</feature>
<keyword evidence="4" id="KW-1185">Reference proteome</keyword>
<evidence type="ECO:0000256" key="2">
    <source>
        <dbReference type="SAM" id="SignalP"/>
    </source>
</evidence>
<proteinExistence type="predicted"/>
<evidence type="ECO:0000313" key="4">
    <source>
        <dbReference type="Proteomes" id="UP001139311"/>
    </source>
</evidence>
<evidence type="ECO:0000313" key="3">
    <source>
        <dbReference type="EMBL" id="MCB4822255.1"/>
    </source>
</evidence>
<comment type="caution">
    <text evidence="3">The sequence shown here is derived from an EMBL/GenBank/DDBJ whole genome shotgun (WGS) entry which is preliminary data.</text>
</comment>
<protein>
    <submittedName>
        <fullName evidence="3">Uncharacterized protein</fullName>
    </submittedName>
</protein>
<dbReference type="EMBL" id="JAJAQI010000014">
    <property type="protein sequence ID" value="MCB4822255.1"/>
    <property type="molecule type" value="Genomic_DNA"/>
</dbReference>
<dbReference type="RefSeq" id="WP_226608219.1">
    <property type="nucleotide sequence ID" value="NZ_JAJAQI010000014.1"/>
</dbReference>